<dbReference type="InterPro" id="IPR020946">
    <property type="entry name" value="Flavin_mOase-like"/>
</dbReference>
<dbReference type="RefSeq" id="XP_046014629.1">
    <property type="nucleotide sequence ID" value="XM_046149650.1"/>
</dbReference>
<evidence type="ECO:0008006" key="7">
    <source>
        <dbReference type="Google" id="ProtNLM"/>
    </source>
</evidence>
<protein>
    <recommendedName>
        <fullName evidence="7">4-hydroxyacetophenone monooxygenase</fullName>
    </recommendedName>
</protein>
<keyword evidence="2" id="KW-0285">Flavoprotein</keyword>
<dbReference type="PANTHER" id="PTHR42877">
    <property type="entry name" value="L-ORNITHINE N(5)-MONOOXYGENASE-RELATED"/>
    <property type="match status" value="1"/>
</dbReference>
<evidence type="ECO:0000256" key="2">
    <source>
        <dbReference type="ARBA" id="ARBA00022630"/>
    </source>
</evidence>
<dbReference type="AlphaFoldDB" id="A0A9P8Y9Z6"/>
<evidence type="ECO:0000313" key="5">
    <source>
        <dbReference type="EMBL" id="KAH7034536.1"/>
    </source>
</evidence>
<name>A0A9P8Y9Z6_9PEZI</name>
<evidence type="ECO:0000256" key="3">
    <source>
        <dbReference type="ARBA" id="ARBA00022827"/>
    </source>
</evidence>
<gene>
    <name evidence="5" type="ORF">B0I36DRAFT_238872</name>
</gene>
<dbReference type="EMBL" id="JAGTJQ010000003">
    <property type="protein sequence ID" value="KAH7034536.1"/>
    <property type="molecule type" value="Genomic_DNA"/>
</dbReference>
<comment type="similarity">
    <text evidence="1">Belongs to the FAD-binding monooxygenase family.</text>
</comment>
<dbReference type="Gene3D" id="3.50.50.60">
    <property type="entry name" value="FAD/NAD(P)-binding domain"/>
    <property type="match status" value="2"/>
</dbReference>
<dbReference type="InterPro" id="IPR051209">
    <property type="entry name" value="FAD-bind_Monooxygenase_sf"/>
</dbReference>
<dbReference type="GO" id="GO:0050660">
    <property type="term" value="F:flavin adenine dinucleotide binding"/>
    <property type="evidence" value="ECO:0007669"/>
    <property type="project" value="InterPro"/>
</dbReference>
<dbReference type="InterPro" id="IPR036188">
    <property type="entry name" value="FAD/NAD-bd_sf"/>
</dbReference>
<dbReference type="GO" id="GO:0004499">
    <property type="term" value="F:N,N-dimethylaniline monooxygenase activity"/>
    <property type="evidence" value="ECO:0007669"/>
    <property type="project" value="InterPro"/>
</dbReference>
<keyword evidence="6" id="KW-1185">Reference proteome</keyword>
<sequence>MAINSDGLPGSRLVIGDNTAAGIRHEPGKETAAVTTTPVIVSQGAGSPKYHSPASYPVPDFAVLDRHLDEPRELKVAVIGAGLAGITAGVLLPAKVPGIKLTIFEKNADVGGVWFENVYPGVRCDVPAHVYQSSVEGNPQWSEKFAQGAEIRDYWQSVARKHNVYEYLKSSHEVKELQWDQGTGKWVIDIENLKAKQRFTERFDFVLTAIGRFNAWKLPDYPGRDEYQGHLRHAQNWDPSVDPTGKRVAIIGNGASGIQLVSNLQKRVARLDHYARNPTWIAASFSGDETSIEAIPIDPKVKATFDDPQEYLAFRKLQTEKYWRRIHGWLKNHQDNTSAQDEYADNLRTKLVKKPDLIEKLTPTFSPHCRRLTPGPGYLEALAEDHVEYINTHIERFTPTGIQTVDGKHREVDAIFCATGGHGQVPLFKIRGLNGIELGDMWRPKGQGSVDGYGFPYTYLGLGTPGFPNLGFLLGPNGSGRSGTVPFAAEIHATFYAKLLRKISREGIRTIQPSREAADDFVRWSDAFFNTTVLSENCSSWYNGGQPGGRVYGLWPGSAAHLASILREPRWEDWEYEYLEVRDSQRDGLVNNRFVWYFGNGSTRKEVDPDVDMTAYLKLPEQVDLRDLHESWWSIP</sequence>
<dbReference type="GeneID" id="70179196"/>
<evidence type="ECO:0000256" key="4">
    <source>
        <dbReference type="ARBA" id="ARBA00023002"/>
    </source>
</evidence>
<dbReference type="OrthoDB" id="74360at2759"/>
<organism evidence="5 6">
    <name type="scientific">Microdochium trichocladiopsis</name>
    <dbReference type="NCBI Taxonomy" id="1682393"/>
    <lineage>
        <taxon>Eukaryota</taxon>
        <taxon>Fungi</taxon>
        <taxon>Dikarya</taxon>
        <taxon>Ascomycota</taxon>
        <taxon>Pezizomycotina</taxon>
        <taxon>Sordariomycetes</taxon>
        <taxon>Xylariomycetidae</taxon>
        <taxon>Xylariales</taxon>
        <taxon>Microdochiaceae</taxon>
        <taxon>Microdochium</taxon>
    </lineage>
</organism>
<evidence type="ECO:0000313" key="6">
    <source>
        <dbReference type="Proteomes" id="UP000756346"/>
    </source>
</evidence>
<keyword evidence="4" id="KW-0560">Oxidoreductase</keyword>
<dbReference type="SUPFAM" id="SSF51905">
    <property type="entry name" value="FAD/NAD(P)-binding domain"/>
    <property type="match status" value="2"/>
</dbReference>
<keyword evidence="3" id="KW-0274">FAD</keyword>
<reference evidence="5" key="1">
    <citation type="journal article" date="2021" name="Nat. Commun.">
        <title>Genetic determinants of endophytism in the Arabidopsis root mycobiome.</title>
        <authorList>
            <person name="Mesny F."/>
            <person name="Miyauchi S."/>
            <person name="Thiergart T."/>
            <person name="Pickel B."/>
            <person name="Atanasova L."/>
            <person name="Karlsson M."/>
            <person name="Huettel B."/>
            <person name="Barry K.W."/>
            <person name="Haridas S."/>
            <person name="Chen C."/>
            <person name="Bauer D."/>
            <person name="Andreopoulos W."/>
            <person name="Pangilinan J."/>
            <person name="LaButti K."/>
            <person name="Riley R."/>
            <person name="Lipzen A."/>
            <person name="Clum A."/>
            <person name="Drula E."/>
            <person name="Henrissat B."/>
            <person name="Kohler A."/>
            <person name="Grigoriev I.V."/>
            <person name="Martin F.M."/>
            <person name="Hacquard S."/>
        </authorList>
    </citation>
    <scope>NUCLEOTIDE SEQUENCE</scope>
    <source>
        <strain evidence="5">MPI-CAGE-CH-0230</strain>
    </source>
</reference>
<evidence type="ECO:0000256" key="1">
    <source>
        <dbReference type="ARBA" id="ARBA00010139"/>
    </source>
</evidence>
<proteinExistence type="inferred from homology"/>
<accession>A0A9P8Y9Z6</accession>
<dbReference type="Proteomes" id="UP000756346">
    <property type="component" value="Unassembled WGS sequence"/>
</dbReference>
<dbReference type="PANTHER" id="PTHR42877:SF6">
    <property type="entry name" value="MONOOXYGENASE, PUTATIVE (AFU_ORTHOLOGUE AFUA_3G15050)-RELATED"/>
    <property type="match status" value="1"/>
</dbReference>
<comment type="caution">
    <text evidence="5">The sequence shown here is derived from an EMBL/GenBank/DDBJ whole genome shotgun (WGS) entry which is preliminary data.</text>
</comment>
<dbReference type="GO" id="GO:0050661">
    <property type="term" value="F:NADP binding"/>
    <property type="evidence" value="ECO:0007669"/>
    <property type="project" value="InterPro"/>
</dbReference>
<dbReference type="Pfam" id="PF00743">
    <property type="entry name" value="FMO-like"/>
    <property type="match status" value="1"/>
</dbReference>